<evidence type="ECO:0000256" key="4">
    <source>
        <dbReference type="ARBA" id="ARBA00022475"/>
    </source>
</evidence>
<feature type="region of interest" description="Disordered" evidence="11">
    <location>
        <begin position="35"/>
        <end position="64"/>
    </location>
</feature>
<organism evidence="12 13">
    <name type="scientific">Hyphomonas beringensis</name>
    <dbReference type="NCBI Taxonomy" id="1280946"/>
    <lineage>
        <taxon>Bacteria</taxon>
        <taxon>Pseudomonadati</taxon>
        <taxon>Pseudomonadota</taxon>
        <taxon>Alphaproteobacteria</taxon>
        <taxon>Hyphomonadales</taxon>
        <taxon>Hyphomonadaceae</taxon>
        <taxon>Hyphomonas</taxon>
    </lineage>
</organism>
<dbReference type="STRING" id="1280946.HY29_06755"/>
<name>A0A062TYE7_9PROT</name>
<keyword evidence="10" id="KW-0997">Cell inner membrane</keyword>
<evidence type="ECO:0000313" key="12">
    <source>
        <dbReference type="EMBL" id="KCZ51047.1"/>
    </source>
</evidence>
<dbReference type="PATRIC" id="fig|1280946.3.peg.3447"/>
<keyword evidence="4" id="KW-1003">Cell membrane</keyword>
<evidence type="ECO:0000256" key="11">
    <source>
        <dbReference type="SAM" id="MobiDB-lite"/>
    </source>
</evidence>
<dbReference type="GO" id="GO:0006935">
    <property type="term" value="P:chemotaxis"/>
    <property type="evidence" value="ECO:0007669"/>
    <property type="project" value="UniProtKB-KW"/>
</dbReference>
<evidence type="ECO:0000313" key="13">
    <source>
        <dbReference type="Proteomes" id="UP000027037"/>
    </source>
</evidence>
<keyword evidence="5 10" id="KW-0145">Chemotaxis</keyword>
<keyword evidence="8" id="KW-1133">Transmembrane helix</keyword>
<sequence length="176" mass="19074">MVKQIVPAIVALLCILAGGAGGYFMKSSSAASAPSAAHEDTEKGYGEAKKADKGHDKGGKSQHGEAAGGEVTFYKFTREFVVPMIEDDRVKSLVILNLNLEIDTSISQELFSKEPILRDNIMTTLVKLSSGGKTMDSITDVDNYETLRSMILSNLQNEIPEGIHNVLILDMARQDL</sequence>
<feature type="compositionally biased region" description="Basic and acidic residues" evidence="11">
    <location>
        <begin position="37"/>
        <end position="63"/>
    </location>
</feature>
<keyword evidence="13" id="KW-1185">Reference proteome</keyword>
<proteinExistence type="inferred from homology"/>
<evidence type="ECO:0000256" key="6">
    <source>
        <dbReference type="ARBA" id="ARBA00022692"/>
    </source>
</evidence>
<keyword evidence="7 10" id="KW-0283">Flagellar rotation</keyword>
<dbReference type="RefSeq" id="WP_034799487.1">
    <property type="nucleotide sequence ID" value="NZ_AWFF01000098.1"/>
</dbReference>
<accession>A0A062TYE7</accession>
<dbReference type="Proteomes" id="UP000027037">
    <property type="component" value="Unassembled WGS sequence"/>
</dbReference>
<evidence type="ECO:0000256" key="10">
    <source>
        <dbReference type="RuleBase" id="RU364125"/>
    </source>
</evidence>
<comment type="function">
    <text evidence="1 10">Controls the rotational direction of flagella during chemotaxis.</text>
</comment>
<dbReference type="eggNOG" id="ENOG50316FU">
    <property type="taxonomic scope" value="Bacteria"/>
</dbReference>
<dbReference type="AlphaFoldDB" id="A0A062TYE7"/>
<dbReference type="Pfam" id="PF03748">
    <property type="entry name" value="FliL"/>
    <property type="match status" value="1"/>
</dbReference>
<dbReference type="GO" id="GO:0009425">
    <property type="term" value="C:bacterial-type flagellum basal body"/>
    <property type="evidence" value="ECO:0007669"/>
    <property type="project" value="InterPro"/>
</dbReference>
<dbReference type="GO" id="GO:0071973">
    <property type="term" value="P:bacterial-type flagellum-dependent cell motility"/>
    <property type="evidence" value="ECO:0007669"/>
    <property type="project" value="InterPro"/>
</dbReference>
<comment type="caution">
    <text evidence="12">The sequence shown here is derived from an EMBL/GenBank/DDBJ whole genome shotgun (WGS) entry which is preliminary data.</text>
</comment>
<dbReference type="GO" id="GO:0005886">
    <property type="term" value="C:plasma membrane"/>
    <property type="evidence" value="ECO:0007669"/>
    <property type="project" value="UniProtKB-SubCell"/>
</dbReference>
<evidence type="ECO:0000256" key="1">
    <source>
        <dbReference type="ARBA" id="ARBA00002254"/>
    </source>
</evidence>
<evidence type="ECO:0000256" key="8">
    <source>
        <dbReference type="ARBA" id="ARBA00022989"/>
    </source>
</evidence>
<dbReference type="OrthoDB" id="7864548at2"/>
<dbReference type="InterPro" id="IPR005503">
    <property type="entry name" value="FliL"/>
</dbReference>
<dbReference type="EMBL" id="AWFF01000098">
    <property type="protein sequence ID" value="KCZ51047.1"/>
    <property type="molecule type" value="Genomic_DNA"/>
</dbReference>
<comment type="similarity">
    <text evidence="3 10">Belongs to the FliL family.</text>
</comment>
<evidence type="ECO:0000256" key="3">
    <source>
        <dbReference type="ARBA" id="ARBA00008281"/>
    </source>
</evidence>
<gene>
    <name evidence="12" type="ORF">HY29_06755</name>
</gene>
<keyword evidence="9 10" id="KW-0472">Membrane</keyword>
<reference evidence="12 13" key="1">
    <citation type="journal article" date="2014" name="Antonie Van Leeuwenhoek">
        <title>Hyphomonas beringensis sp. nov. and Hyphomonas chukchiensis sp. nov., isolated from surface seawater of the Bering Sea and Chukchi Sea.</title>
        <authorList>
            <person name="Li C."/>
            <person name="Lai Q."/>
            <person name="Li G."/>
            <person name="Dong C."/>
            <person name="Wang J."/>
            <person name="Liao Y."/>
            <person name="Shao Z."/>
        </authorList>
    </citation>
    <scope>NUCLEOTIDE SEQUENCE [LARGE SCALE GENOMIC DNA]</scope>
    <source>
        <strain evidence="12 13">25B14_1</strain>
    </source>
</reference>
<comment type="subcellular location">
    <subcellularLocation>
        <location evidence="10">Cell inner membrane</location>
    </subcellularLocation>
    <subcellularLocation>
        <location evidence="2">Cell membrane</location>
        <topology evidence="2">Single-pass membrane protein</topology>
    </subcellularLocation>
</comment>
<evidence type="ECO:0000256" key="9">
    <source>
        <dbReference type="ARBA" id="ARBA00023136"/>
    </source>
</evidence>
<keyword evidence="6" id="KW-0812">Transmembrane</keyword>
<evidence type="ECO:0000256" key="5">
    <source>
        <dbReference type="ARBA" id="ARBA00022500"/>
    </source>
</evidence>
<protein>
    <recommendedName>
        <fullName evidence="10">Flagellar protein FliL</fullName>
    </recommendedName>
</protein>
<evidence type="ECO:0000256" key="7">
    <source>
        <dbReference type="ARBA" id="ARBA00022779"/>
    </source>
</evidence>
<evidence type="ECO:0000256" key="2">
    <source>
        <dbReference type="ARBA" id="ARBA00004162"/>
    </source>
</evidence>